<evidence type="ECO:0000259" key="4">
    <source>
        <dbReference type="Pfam" id="PF13193"/>
    </source>
</evidence>
<comment type="similarity">
    <text evidence="1">Belongs to the ATP-dependent AMP-binding enzyme family.</text>
</comment>
<dbReference type="EMBL" id="RKHY01000002">
    <property type="protein sequence ID" value="ROS32051.1"/>
    <property type="molecule type" value="Genomic_DNA"/>
</dbReference>
<dbReference type="AlphaFoldDB" id="A0A3N2G5Y5"/>
<dbReference type="InterPro" id="IPR020845">
    <property type="entry name" value="AMP-binding_CS"/>
</dbReference>
<evidence type="ECO:0000313" key="5">
    <source>
        <dbReference type="EMBL" id="ROS32051.1"/>
    </source>
</evidence>
<evidence type="ECO:0000256" key="2">
    <source>
        <dbReference type="ARBA" id="ARBA00022598"/>
    </source>
</evidence>
<sequence length="542" mass="58348">MSTVTVQDRYGDDDIRAFYQAGYWQEGGLAQLADERARSHGDKVFVSDGTSARTYAAVRDQAAGLAAGLRRLGVGRGDRVAVQLPNWTEFAVIALAVSRLGAILVPIMPIYRGAEVGYVLRHAGVKVAITCAEFKGFDHLGMFRGLRAELPDLEELVVVRGAGAVALDELMDVPDADVTAPPSPDEPFLIVYTSGTTSRPKGCLHTVNTLRASAAAIARSVRYTEDDVQFGPSPITHSTGLVTSVVLPMLTGASSHLMEAWEPEEGLQRIAKHGCTAAVTATPFLQMLTAAYDPDRHDASSLRLWVCAGSPIPGTIVHRASEQFQGCRVLSLYGRSENFLTTMCTIDDPPERSATSDGAALAGASVKIVDALGEEVPRGTEGDIAYRGPSHMLQYYRDPEQTAALFTADGYSRSGDLGYMDPDGYVRVTGRLKDIVIRGGLNISARELEDLLADHPSVDQVAVVGMPDERLGERVCAYVVPAAGKEPTLDELTGYLRGRDLATPKLPERLELVEKLPLTATGKVRKHLLREDIRAKLAEPGP</sequence>
<dbReference type="RefSeq" id="WP_123687445.1">
    <property type="nucleotide sequence ID" value="NZ_RKHY01000002.1"/>
</dbReference>
<organism evidence="5 6">
    <name type="scientific">Amycolatopsis thermoflava</name>
    <dbReference type="NCBI Taxonomy" id="84480"/>
    <lineage>
        <taxon>Bacteria</taxon>
        <taxon>Bacillati</taxon>
        <taxon>Actinomycetota</taxon>
        <taxon>Actinomycetes</taxon>
        <taxon>Pseudonocardiales</taxon>
        <taxon>Pseudonocardiaceae</taxon>
        <taxon>Amycolatopsis</taxon>
        <taxon>Amycolatopsis methanolica group</taxon>
    </lineage>
</organism>
<feature type="domain" description="AMP-dependent synthetase/ligase" evidence="3">
    <location>
        <begin position="34"/>
        <end position="396"/>
    </location>
</feature>
<protein>
    <submittedName>
        <fullName evidence="5">Cyclohexanecarboxylate-CoA ligase</fullName>
    </submittedName>
</protein>
<dbReference type="SUPFAM" id="SSF56801">
    <property type="entry name" value="Acetyl-CoA synthetase-like"/>
    <property type="match status" value="1"/>
</dbReference>
<dbReference type="GO" id="GO:0006631">
    <property type="term" value="P:fatty acid metabolic process"/>
    <property type="evidence" value="ECO:0007669"/>
    <property type="project" value="TreeGrafter"/>
</dbReference>
<accession>A0A3N2G5Y5</accession>
<dbReference type="PROSITE" id="PS00455">
    <property type="entry name" value="AMP_BINDING"/>
    <property type="match status" value="1"/>
</dbReference>
<evidence type="ECO:0000313" key="6">
    <source>
        <dbReference type="Proteomes" id="UP000274843"/>
    </source>
</evidence>
<proteinExistence type="inferred from homology"/>
<keyword evidence="2 5" id="KW-0436">Ligase</keyword>
<dbReference type="Gene3D" id="3.30.300.30">
    <property type="match status" value="1"/>
</dbReference>
<dbReference type="InterPro" id="IPR042099">
    <property type="entry name" value="ANL_N_sf"/>
</dbReference>
<evidence type="ECO:0000256" key="1">
    <source>
        <dbReference type="ARBA" id="ARBA00006432"/>
    </source>
</evidence>
<dbReference type="Gene3D" id="3.40.50.12780">
    <property type="entry name" value="N-terminal domain of ligase-like"/>
    <property type="match status" value="1"/>
</dbReference>
<comment type="caution">
    <text evidence="5">The sequence shown here is derived from an EMBL/GenBank/DDBJ whole genome shotgun (WGS) entry which is preliminary data.</text>
</comment>
<dbReference type="Proteomes" id="UP000274843">
    <property type="component" value="Unassembled WGS sequence"/>
</dbReference>
<gene>
    <name evidence="5" type="ORF">EDD35_7794</name>
</gene>
<dbReference type="GeneID" id="301849021"/>
<dbReference type="PANTHER" id="PTHR43201:SF5">
    <property type="entry name" value="MEDIUM-CHAIN ACYL-COA LIGASE ACSF2, MITOCHONDRIAL"/>
    <property type="match status" value="1"/>
</dbReference>
<keyword evidence="6" id="KW-1185">Reference proteome</keyword>
<dbReference type="Pfam" id="PF13193">
    <property type="entry name" value="AMP-binding_C"/>
    <property type="match status" value="1"/>
</dbReference>
<feature type="domain" description="AMP-binding enzyme C-terminal" evidence="4">
    <location>
        <begin position="447"/>
        <end position="523"/>
    </location>
</feature>
<dbReference type="InterPro" id="IPR025110">
    <property type="entry name" value="AMP-bd_C"/>
</dbReference>
<dbReference type="GO" id="GO:0031956">
    <property type="term" value="F:medium-chain fatty acid-CoA ligase activity"/>
    <property type="evidence" value="ECO:0007669"/>
    <property type="project" value="TreeGrafter"/>
</dbReference>
<reference evidence="5 6" key="1">
    <citation type="submission" date="2018-11" db="EMBL/GenBank/DDBJ databases">
        <title>Sequencing the genomes of 1000 actinobacteria strains.</title>
        <authorList>
            <person name="Klenk H.-P."/>
        </authorList>
    </citation>
    <scope>NUCLEOTIDE SEQUENCE [LARGE SCALE GENOMIC DNA]</scope>
    <source>
        <strain evidence="5 6">DSM 44348</strain>
    </source>
</reference>
<evidence type="ECO:0000259" key="3">
    <source>
        <dbReference type="Pfam" id="PF00501"/>
    </source>
</evidence>
<name>A0A3N2G5Y5_9PSEU</name>
<dbReference type="InterPro" id="IPR045851">
    <property type="entry name" value="AMP-bd_C_sf"/>
</dbReference>
<dbReference type="InterPro" id="IPR000873">
    <property type="entry name" value="AMP-dep_synth/lig_dom"/>
</dbReference>
<dbReference type="PANTHER" id="PTHR43201">
    <property type="entry name" value="ACYL-COA SYNTHETASE"/>
    <property type="match status" value="1"/>
</dbReference>
<dbReference type="Pfam" id="PF00501">
    <property type="entry name" value="AMP-binding"/>
    <property type="match status" value="1"/>
</dbReference>